<dbReference type="EMBL" id="HE650827">
    <property type="protein sequence ID" value="CCF59345.1"/>
    <property type="molecule type" value="Genomic_DNA"/>
</dbReference>
<reference evidence="2 3" key="1">
    <citation type="journal article" date="2011" name="Proc. Natl. Acad. Sci. U.S.A.">
        <title>Evolutionary erosion of yeast sex chromosomes by mating-type switching accidents.</title>
        <authorList>
            <person name="Gordon J.L."/>
            <person name="Armisen D."/>
            <person name="Proux-Wera E."/>
            <person name="Oheigeartaigh S.S."/>
            <person name="Byrne K.P."/>
            <person name="Wolfe K.H."/>
        </authorList>
    </citation>
    <scope>NUCLEOTIDE SEQUENCE [LARGE SCALE GENOMIC DNA]</scope>
    <source>
        <strain evidence="3">ATCC 22294 / BCRC 22015 / CBS 2517 / CECT 1963 / NBRC 1671 / NRRL Y-8276</strain>
    </source>
</reference>
<dbReference type="OrthoDB" id="4036571at2759"/>
<evidence type="ECO:0000313" key="2">
    <source>
        <dbReference type="EMBL" id="CCF59345.1"/>
    </source>
</evidence>
<sequence length="147" mass="16877">MSITTTATTTITTTTAKTTPKLTGWAQAASRFIPKQRQQQPHHHNNHGHNQTVNVAKQQQQSSNKKTNKKHNISRQPYNRDEVRQFMKDLYSEFTVQKSVQEYNNIVNTHDSTAINPSNWDIVSNNKNKSKNKKYACLNDIAKILKN</sequence>
<proteinExistence type="predicted"/>
<dbReference type="FunCoup" id="H2AY95">
    <property type="interactions" value="118"/>
</dbReference>
<dbReference type="STRING" id="1071382.H2AY95"/>
<protein>
    <submittedName>
        <fullName evidence="2">Uncharacterized protein</fullName>
    </submittedName>
</protein>
<dbReference type="InParanoid" id="H2AY95"/>
<dbReference type="HOGENOM" id="CLU_125609_1_0_1"/>
<dbReference type="KEGG" id="kaf:KAFR_0G03130"/>
<dbReference type="AlphaFoldDB" id="H2AY95"/>
<feature type="region of interest" description="Disordered" evidence="1">
    <location>
        <begin position="34"/>
        <end position="81"/>
    </location>
</feature>
<evidence type="ECO:0000313" key="3">
    <source>
        <dbReference type="Proteomes" id="UP000005220"/>
    </source>
</evidence>
<organism evidence="2 3">
    <name type="scientific">Kazachstania africana (strain ATCC 22294 / BCRC 22015 / CBS 2517 / CECT 1963 / NBRC 1671 / NRRL Y-8276)</name>
    <name type="common">Yeast</name>
    <name type="synonym">Kluyveromyces africanus</name>
    <dbReference type="NCBI Taxonomy" id="1071382"/>
    <lineage>
        <taxon>Eukaryota</taxon>
        <taxon>Fungi</taxon>
        <taxon>Dikarya</taxon>
        <taxon>Ascomycota</taxon>
        <taxon>Saccharomycotina</taxon>
        <taxon>Saccharomycetes</taxon>
        <taxon>Saccharomycetales</taxon>
        <taxon>Saccharomycetaceae</taxon>
        <taxon>Kazachstania</taxon>
    </lineage>
</organism>
<gene>
    <name evidence="2" type="primary">KAFR0G03130</name>
    <name evidence="2" type="ORF">KAFR_0G03130</name>
</gene>
<accession>H2AY95</accession>
<dbReference type="GeneID" id="13887324"/>
<keyword evidence="3" id="KW-1185">Reference proteome</keyword>
<dbReference type="GO" id="GO:0010494">
    <property type="term" value="C:cytoplasmic stress granule"/>
    <property type="evidence" value="ECO:0007669"/>
    <property type="project" value="EnsemblFungi"/>
</dbReference>
<name>H2AY95_KAZAF</name>
<dbReference type="RefSeq" id="XP_003958480.1">
    <property type="nucleotide sequence ID" value="XM_003958431.1"/>
</dbReference>
<dbReference type="eggNOG" id="ENOG502S9P5">
    <property type="taxonomic scope" value="Eukaryota"/>
</dbReference>
<dbReference type="Proteomes" id="UP000005220">
    <property type="component" value="Chromosome 7"/>
</dbReference>
<evidence type="ECO:0000256" key="1">
    <source>
        <dbReference type="SAM" id="MobiDB-lite"/>
    </source>
</evidence>
<dbReference type="GO" id="GO:0005777">
    <property type="term" value="C:peroxisome"/>
    <property type="evidence" value="ECO:0007669"/>
    <property type="project" value="EnsemblFungi"/>
</dbReference>